<reference evidence="1 2" key="1">
    <citation type="journal article" date="2015" name="Sci. Rep.">
        <title>The power of single molecule real-time sequencing technology in the de novo assembly of a eukaryotic genome.</title>
        <authorList>
            <person name="Sakai H."/>
            <person name="Naito K."/>
            <person name="Ogiso-Tanaka E."/>
            <person name="Takahashi Y."/>
            <person name="Iseki K."/>
            <person name="Muto C."/>
            <person name="Satou K."/>
            <person name="Teruya K."/>
            <person name="Shiroma A."/>
            <person name="Shimoji M."/>
            <person name="Hirano T."/>
            <person name="Itoh T."/>
            <person name="Kaga A."/>
            <person name="Tomooka N."/>
        </authorList>
    </citation>
    <scope>NUCLEOTIDE SEQUENCE [LARGE SCALE GENOMIC DNA]</scope>
    <source>
        <strain evidence="2">cv. Shumari</strain>
    </source>
</reference>
<feature type="non-terminal residue" evidence="1">
    <location>
        <position position="164"/>
    </location>
</feature>
<dbReference type="OrthoDB" id="1917820at2759"/>
<proteinExistence type="predicted"/>
<dbReference type="Proteomes" id="UP000291084">
    <property type="component" value="Chromosome 5"/>
</dbReference>
<accession>A0A0S3S6V7</accession>
<organism evidence="1 2">
    <name type="scientific">Vigna angularis var. angularis</name>
    <dbReference type="NCBI Taxonomy" id="157739"/>
    <lineage>
        <taxon>Eukaryota</taxon>
        <taxon>Viridiplantae</taxon>
        <taxon>Streptophyta</taxon>
        <taxon>Embryophyta</taxon>
        <taxon>Tracheophyta</taxon>
        <taxon>Spermatophyta</taxon>
        <taxon>Magnoliopsida</taxon>
        <taxon>eudicotyledons</taxon>
        <taxon>Gunneridae</taxon>
        <taxon>Pentapetalae</taxon>
        <taxon>rosids</taxon>
        <taxon>fabids</taxon>
        <taxon>Fabales</taxon>
        <taxon>Fabaceae</taxon>
        <taxon>Papilionoideae</taxon>
        <taxon>50 kb inversion clade</taxon>
        <taxon>NPAAA clade</taxon>
        <taxon>indigoferoid/millettioid clade</taxon>
        <taxon>Phaseoleae</taxon>
        <taxon>Vigna</taxon>
    </lineage>
</organism>
<evidence type="ECO:0000313" key="2">
    <source>
        <dbReference type="Proteomes" id="UP000291084"/>
    </source>
</evidence>
<keyword evidence="2" id="KW-1185">Reference proteome</keyword>
<sequence>MKRSKVHLYKKGYMPNYTIWTFHGEEMPMTSTARSKQQASGLNNALHTHELDQLMYMQEMVDNAICQHSEQEAEDSLDEESSNETTQRFYNLLADLNKPVFDGSSESKLSVCIKLMACKSNWNIPNQAIDFISKLILELTPVNNSLSKNYYEAAKCVSKLGLEA</sequence>
<gene>
    <name evidence="1" type="primary">Vigan.05G208100</name>
    <name evidence="1" type="ORF">VIGAN_05208100</name>
</gene>
<dbReference type="EMBL" id="AP015038">
    <property type="protein sequence ID" value="BAT88553.1"/>
    <property type="molecule type" value="Genomic_DNA"/>
</dbReference>
<evidence type="ECO:0000313" key="1">
    <source>
        <dbReference type="EMBL" id="BAT88553.1"/>
    </source>
</evidence>
<name>A0A0S3S6V7_PHAAN</name>
<dbReference type="AlphaFoldDB" id="A0A0S3S6V7"/>
<protein>
    <recommendedName>
        <fullName evidence="3">Transposase-associated domain-containing protein</fullName>
    </recommendedName>
</protein>
<evidence type="ECO:0008006" key="3">
    <source>
        <dbReference type="Google" id="ProtNLM"/>
    </source>
</evidence>